<feature type="transmembrane region" description="Helical" evidence="1">
    <location>
        <begin position="153"/>
        <end position="173"/>
    </location>
</feature>
<dbReference type="KEGG" id="fcr:HYN56_03330"/>
<gene>
    <name evidence="2" type="ORF">HYN56_03330</name>
</gene>
<organism evidence="2 3">
    <name type="scientific">Flavobacterium crocinum</name>
    <dbReference type="NCBI Taxonomy" id="2183896"/>
    <lineage>
        <taxon>Bacteria</taxon>
        <taxon>Pseudomonadati</taxon>
        <taxon>Bacteroidota</taxon>
        <taxon>Flavobacteriia</taxon>
        <taxon>Flavobacteriales</taxon>
        <taxon>Flavobacteriaceae</taxon>
        <taxon>Flavobacterium</taxon>
    </lineage>
</organism>
<dbReference type="Proteomes" id="UP000245250">
    <property type="component" value="Chromosome"/>
</dbReference>
<feature type="transmembrane region" description="Helical" evidence="1">
    <location>
        <begin position="39"/>
        <end position="67"/>
    </location>
</feature>
<keyword evidence="1" id="KW-0812">Transmembrane</keyword>
<keyword evidence="1" id="KW-1133">Transmembrane helix</keyword>
<feature type="transmembrane region" description="Helical" evidence="1">
    <location>
        <begin position="123"/>
        <end position="141"/>
    </location>
</feature>
<feature type="transmembrane region" description="Helical" evidence="1">
    <location>
        <begin position="7"/>
        <end position="27"/>
    </location>
</feature>
<protein>
    <submittedName>
        <fullName evidence="2">Uncharacterized protein</fullName>
    </submittedName>
</protein>
<evidence type="ECO:0000256" key="1">
    <source>
        <dbReference type="SAM" id="Phobius"/>
    </source>
</evidence>
<feature type="transmembrane region" description="Helical" evidence="1">
    <location>
        <begin position="88"/>
        <end position="108"/>
    </location>
</feature>
<evidence type="ECO:0000313" key="2">
    <source>
        <dbReference type="EMBL" id="AWK03303.1"/>
    </source>
</evidence>
<evidence type="ECO:0000313" key="3">
    <source>
        <dbReference type="Proteomes" id="UP000245250"/>
    </source>
</evidence>
<dbReference type="OrthoDB" id="673018at2"/>
<dbReference type="EMBL" id="CP029255">
    <property type="protein sequence ID" value="AWK03303.1"/>
    <property type="molecule type" value="Genomic_DNA"/>
</dbReference>
<reference evidence="2 3" key="1">
    <citation type="submission" date="2018-05" db="EMBL/GenBank/DDBJ databases">
        <title>Genome sequencing of Flavobacterium sp. HYN0056.</title>
        <authorList>
            <person name="Yi H."/>
            <person name="Baek C."/>
        </authorList>
    </citation>
    <scope>NUCLEOTIDE SEQUENCE [LARGE SCALE GENOMIC DNA]</scope>
    <source>
        <strain evidence="2 3">HYN0056</strain>
    </source>
</reference>
<keyword evidence="3" id="KW-1185">Reference proteome</keyword>
<dbReference type="AlphaFoldDB" id="A0A2S1YGY0"/>
<dbReference type="RefSeq" id="WP_109190879.1">
    <property type="nucleotide sequence ID" value="NZ_CP029255.1"/>
</dbReference>
<accession>A0A2S1YGY0</accession>
<proteinExistence type="predicted"/>
<sequence>MIKSYKTVLILQIIVILIGSFVLHDFHYTNDFNRLPISIVLLIGSSVLILLMFSVLIQVLIAGIFYSNSTIDEGSKNVANDKFWRNSFLINLSFGILAFIVCIMAIVSDLDLAVPGYDSSNRFFISLAILIVSSLVISLLLHIKKSVNEITKLLGFLMILISVIVFAGSLFVASTNALMVKSYNRDSLYAILKNLFGEDVEIPSSEKKVTKVVVPVKAESKADENESDYDYYGFSKMSFPDLETGDYFMELFDESYTKSKVQELFGFFLSDFLSLDKKESICYLRGSIESGFYSYRYDDLVAVDKMIGRNPESIQKTYDSYSPLIYAFISDETYYDSNLNVIVDILIESHNDLYRTENPEEALNKIYKIMVLGKNTQYPDFHYEELSKFASKKVLHLIKQNTKDDPDPDYSIKVSTFWVYSFWARRYKENNIDVVFDILREIKQHYNVDDAQ</sequence>
<keyword evidence="1" id="KW-0472">Membrane</keyword>
<name>A0A2S1YGY0_9FLAO</name>